<name>N6WTA4_9GAMM</name>
<dbReference type="Proteomes" id="UP000013165">
    <property type="component" value="Unassembled WGS sequence"/>
</dbReference>
<dbReference type="PATRIC" id="fig|626887.3.peg.4527"/>
<keyword evidence="2" id="KW-0812">Transmembrane</keyword>
<keyword evidence="2" id="KW-0472">Membrane</keyword>
<keyword evidence="2" id="KW-1133">Transmembrane helix</keyword>
<evidence type="ECO:0000313" key="4">
    <source>
        <dbReference type="Proteomes" id="UP000013165"/>
    </source>
</evidence>
<dbReference type="PANTHER" id="PTHR34351:SF1">
    <property type="entry name" value="SLR1927 PROTEIN"/>
    <property type="match status" value="1"/>
</dbReference>
<feature type="transmembrane region" description="Helical" evidence="2">
    <location>
        <begin position="116"/>
        <end position="133"/>
    </location>
</feature>
<dbReference type="EMBL" id="APLQ01000014">
    <property type="protein sequence ID" value="ENO14237.1"/>
    <property type="molecule type" value="Genomic_DNA"/>
</dbReference>
<evidence type="ECO:0000256" key="2">
    <source>
        <dbReference type="SAM" id="Phobius"/>
    </source>
</evidence>
<dbReference type="STRING" id="626887.J057_22625"/>
<reference evidence="3 4" key="1">
    <citation type="journal article" date="2013" name="Genome Announc.">
        <title>Genome Sequence of the Polycyclic Aromatic Hydrocarbon-Degrading Bacterium Strain Marinobacter nanhaiticus D15-8WT.</title>
        <authorList>
            <person name="Cui Z."/>
            <person name="Gao W."/>
            <person name="Li Q."/>
            <person name="Xu G."/>
            <person name="Zheng L."/>
        </authorList>
    </citation>
    <scope>NUCLEOTIDE SEQUENCE [LARGE SCALE GENOMIC DNA]</scope>
    <source>
        <strain evidence="3 4">D15-8W</strain>
    </source>
</reference>
<sequence length="393" mass="44232">MSEIALRQWRQLDAFHNRETDRPLIKYFDRFHTFQAVCGENVIRSQGFDRKERRRTPNEGNIRRRWRGWVDRRIPLSDEQQFTQKNIFILPSGAGLVFGLLLLVMLMTGINYQNSLIYLLTFMLGALFVAAMHQTHRNLAGLRLSLVSAGEGFPGDHLTFRIRATAEKDAFGIQFISPEGETRRINVVPGEIGEFELPVPARQRGPVPAGRIQVETRFPFGLLKAWSWMRPGSTGVCYPRPVTPPYETGGEEEGVQASQPRKSDDLSHADLRPWRQGDLSQRVLWKRFARTGEMTIADWEGESGEPVWLDFNQFPGADRELRLSYLAALVESRSRAGQVFGLRIPGLTIEPDQGSAHRSRCLRALGLCGFEKHVAEAGVAAAAGGESVYARAS</sequence>
<feature type="region of interest" description="Disordered" evidence="1">
    <location>
        <begin position="240"/>
        <end position="271"/>
    </location>
</feature>
<protein>
    <submittedName>
        <fullName evidence="3">DUF58 domain-containing protein</fullName>
    </submittedName>
</protein>
<keyword evidence="4" id="KW-1185">Reference proteome</keyword>
<dbReference type="OrthoDB" id="5298497at2"/>
<dbReference type="PANTHER" id="PTHR34351">
    <property type="entry name" value="SLR1927 PROTEIN-RELATED"/>
    <property type="match status" value="1"/>
</dbReference>
<accession>N6WTA4</accession>
<evidence type="ECO:0000313" key="3">
    <source>
        <dbReference type="EMBL" id="ENO14237.1"/>
    </source>
</evidence>
<feature type="compositionally biased region" description="Basic and acidic residues" evidence="1">
    <location>
        <begin position="261"/>
        <end position="271"/>
    </location>
</feature>
<proteinExistence type="predicted"/>
<feature type="transmembrane region" description="Helical" evidence="2">
    <location>
        <begin position="87"/>
        <end position="110"/>
    </location>
</feature>
<organism evidence="3 4">
    <name type="scientific">Marinobacter nanhaiticus D15-8W</name>
    <dbReference type="NCBI Taxonomy" id="626887"/>
    <lineage>
        <taxon>Bacteria</taxon>
        <taxon>Pseudomonadati</taxon>
        <taxon>Pseudomonadota</taxon>
        <taxon>Gammaproteobacteria</taxon>
        <taxon>Pseudomonadales</taxon>
        <taxon>Marinobacteraceae</taxon>
        <taxon>Marinobacter</taxon>
    </lineage>
</organism>
<dbReference type="HOGENOM" id="CLU_054568_0_1_6"/>
<evidence type="ECO:0000256" key="1">
    <source>
        <dbReference type="SAM" id="MobiDB-lite"/>
    </source>
</evidence>
<comment type="caution">
    <text evidence="3">The sequence shown here is derived from an EMBL/GenBank/DDBJ whole genome shotgun (WGS) entry which is preliminary data.</text>
</comment>
<gene>
    <name evidence="3" type="ORF">J057_22625</name>
</gene>
<dbReference type="AlphaFoldDB" id="N6WTA4"/>
<dbReference type="eggNOG" id="COG1721">
    <property type="taxonomic scope" value="Bacteria"/>
</dbReference>